<dbReference type="InterPro" id="IPR036390">
    <property type="entry name" value="WH_DNA-bd_sf"/>
</dbReference>
<keyword evidence="2" id="KW-1185">Reference proteome</keyword>
<dbReference type="RefSeq" id="WP_106928610.1">
    <property type="nucleotide sequence ID" value="NZ_PYFT01000001.1"/>
</dbReference>
<sequence>MNKTSNYLESSSVSSQSAIEKILKVLKTEGPKTAGSLAQVLGMTGEGARLHLLKLAEEGLVQATSEAKGVGRPTLNWSLTAAGNARFPNTHDNLSVQLLNTIKAELGEQVLEQIIDRRGEEVFSRYAEALKDCHSLEEKINRFATIRHQEGYIASWQKDEFGYLLVENHCPICAAATANPVICRSELRILKQVLGSEVEVKRVDHILEGARRCAYRITLVL</sequence>
<reference evidence="1 2" key="1">
    <citation type="submission" date="2018-03" db="EMBL/GenBank/DDBJ databases">
        <title>Adhaeribacter sp. HMF7605 Genome sequencing and assembly.</title>
        <authorList>
            <person name="Kang H."/>
            <person name="Kang J."/>
            <person name="Cha I."/>
            <person name="Kim H."/>
            <person name="Joh K."/>
        </authorList>
    </citation>
    <scope>NUCLEOTIDE SEQUENCE [LARGE SCALE GENOMIC DNA]</scope>
    <source>
        <strain evidence="1 2">HMF7605</strain>
    </source>
</reference>
<gene>
    <name evidence="1" type="ORF">AHMF7605_09330</name>
</gene>
<accession>A0A2T2YDY0</accession>
<evidence type="ECO:0000313" key="2">
    <source>
        <dbReference type="Proteomes" id="UP000240357"/>
    </source>
</evidence>
<protein>
    <submittedName>
        <fullName evidence="1">MarR family transcriptional regulator</fullName>
    </submittedName>
</protein>
<dbReference type="Gene3D" id="1.10.10.10">
    <property type="entry name" value="Winged helix-like DNA-binding domain superfamily/Winged helix DNA-binding domain"/>
    <property type="match status" value="1"/>
</dbReference>
<organism evidence="1 2">
    <name type="scientific">Adhaeribacter arboris</name>
    <dbReference type="NCBI Taxonomy" id="2072846"/>
    <lineage>
        <taxon>Bacteria</taxon>
        <taxon>Pseudomonadati</taxon>
        <taxon>Bacteroidota</taxon>
        <taxon>Cytophagia</taxon>
        <taxon>Cytophagales</taxon>
        <taxon>Hymenobacteraceae</taxon>
        <taxon>Adhaeribacter</taxon>
    </lineage>
</organism>
<dbReference type="EMBL" id="PYFT01000001">
    <property type="protein sequence ID" value="PSR53711.1"/>
    <property type="molecule type" value="Genomic_DNA"/>
</dbReference>
<evidence type="ECO:0000313" key="1">
    <source>
        <dbReference type="EMBL" id="PSR53711.1"/>
    </source>
</evidence>
<comment type="caution">
    <text evidence="1">The sequence shown here is derived from an EMBL/GenBank/DDBJ whole genome shotgun (WGS) entry which is preliminary data.</text>
</comment>
<dbReference type="OrthoDB" id="155998at2"/>
<dbReference type="Proteomes" id="UP000240357">
    <property type="component" value="Unassembled WGS sequence"/>
</dbReference>
<name>A0A2T2YDY0_9BACT</name>
<dbReference type="SUPFAM" id="SSF46785">
    <property type="entry name" value="Winged helix' DNA-binding domain"/>
    <property type="match status" value="1"/>
</dbReference>
<proteinExistence type="predicted"/>
<dbReference type="InterPro" id="IPR036388">
    <property type="entry name" value="WH-like_DNA-bd_sf"/>
</dbReference>
<dbReference type="AlphaFoldDB" id="A0A2T2YDY0"/>